<dbReference type="Gene3D" id="3.40.30.10">
    <property type="entry name" value="Glutaredoxin"/>
    <property type="match status" value="1"/>
</dbReference>
<feature type="signal peptide" evidence="5">
    <location>
        <begin position="1"/>
        <end position="21"/>
    </location>
</feature>
<evidence type="ECO:0000259" key="6">
    <source>
        <dbReference type="PROSITE" id="PS51352"/>
    </source>
</evidence>
<evidence type="ECO:0000313" key="7">
    <source>
        <dbReference type="EMBL" id="ASD63201.1"/>
    </source>
</evidence>
<evidence type="ECO:0000313" key="8">
    <source>
        <dbReference type="Proteomes" id="UP000197003"/>
    </source>
</evidence>
<keyword evidence="4" id="KW-1015">Disulfide bond</keyword>
<dbReference type="InterPro" id="IPR013766">
    <property type="entry name" value="Thioredoxin_domain"/>
</dbReference>
<feature type="disulfide bond" description="Redox-active" evidence="4">
    <location>
        <begin position="80"/>
        <end position="84"/>
    </location>
</feature>
<dbReference type="InterPro" id="IPR003782">
    <property type="entry name" value="SCO1/SenC"/>
</dbReference>
<evidence type="ECO:0000256" key="2">
    <source>
        <dbReference type="ARBA" id="ARBA00023008"/>
    </source>
</evidence>
<dbReference type="PANTHER" id="PTHR12151:SF25">
    <property type="entry name" value="LINALOOL DEHYDRATASE_ISOMERASE DOMAIN-CONTAINING PROTEIN"/>
    <property type="match status" value="1"/>
</dbReference>
<organism evidence="7 8">
    <name type="scientific">Bdellovibrio bacteriovorus</name>
    <dbReference type="NCBI Taxonomy" id="959"/>
    <lineage>
        <taxon>Bacteria</taxon>
        <taxon>Pseudomonadati</taxon>
        <taxon>Bdellovibrionota</taxon>
        <taxon>Bdellovibrionia</taxon>
        <taxon>Bdellovibrionales</taxon>
        <taxon>Pseudobdellovibrionaceae</taxon>
        <taxon>Bdellovibrio</taxon>
    </lineage>
</organism>
<evidence type="ECO:0000256" key="1">
    <source>
        <dbReference type="ARBA" id="ARBA00010996"/>
    </source>
</evidence>
<accession>A0A1Z3N714</accession>
<feature type="chain" id="PRO_5011700127" evidence="5">
    <location>
        <begin position="22"/>
        <end position="200"/>
    </location>
</feature>
<dbReference type="InterPro" id="IPR036249">
    <property type="entry name" value="Thioredoxin-like_sf"/>
</dbReference>
<dbReference type="EMBL" id="CP020946">
    <property type="protein sequence ID" value="ASD63201.1"/>
    <property type="molecule type" value="Genomic_DNA"/>
</dbReference>
<sequence length="200" mass="22172">MKLSKVHFVAIAFLMAGPVQAGDHDHHHHQAAPAAEKSKPLHDESIYNLNSSLLDEDGKVFQLEKYRGKPVVISMAYTSCVYTCPLILAQMQQLEKALAEQGKKDVRFVLVSFDPAKDTPKVLKDYAKKKKLSTQWNLLTSKSDKEPREIASVLGIKYSKVEGGDYDHSFIITVLDAEGVPRGRQVGAAGNPKDLIKFIP</sequence>
<dbReference type="CDD" id="cd02968">
    <property type="entry name" value="SCO"/>
    <property type="match status" value="1"/>
</dbReference>
<dbReference type="OrthoDB" id="6335573at2"/>
<evidence type="ECO:0000256" key="4">
    <source>
        <dbReference type="PIRSR" id="PIRSR603782-2"/>
    </source>
</evidence>
<evidence type="ECO:0000256" key="5">
    <source>
        <dbReference type="SAM" id="SignalP"/>
    </source>
</evidence>
<keyword evidence="3" id="KW-0479">Metal-binding</keyword>
<feature type="binding site" evidence="3">
    <location>
        <position position="168"/>
    </location>
    <ligand>
        <name>Cu cation</name>
        <dbReference type="ChEBI" id="CHEBI:23378"/>
    </ligand>
</feature>
<dbReference type="GeneID" id="93013501"/>
<protein>
    <submittedName>
        <fullName evidence="7">Signale peptide</fullName>
    </submittedName>
</protein>
<keyword evidence="5" id="KW-0732">Signal</keyword>
<keyword evidence="2 3" id="KW-0186">Copper</keyword>
<gene>
    <name evidence="7" type="ORF">B9G79_06280</name>
</gene>
<feature type="binding site" evidence="3">
    <location>
        <position position="80"/>
    </location>
    <ligand>
        <name>Cu cation</name>
        <dbReference type="ChEBI" id="CHEBI:23378"/>
    </ligand>
</feature>
<dbReference type="Pfam" id="PF02630">
    <property type="entry name" value="SCO1-SenC"/>
    <property type="match status" value="1"/>
</dbReference>
<dbReference type="AlphaFoldDB" id="A0A1Z3N714"/>
<dbReference type="SUPFAM" id="SSF52833">
    <property type="entry name" value="Thioredoxin-like"/>
    <property type="match status" value="1"/>
</dbReference>
<dbReference type="Proteomes" id="UP000197003">
    <property type="component" value="Chromosome"/>
</dbReference>
<comment type="similarity">
    <text evidence="1">Belongs to the SCO1/2 family.</text>
</comment>
<feature type="binding site" evidence="3">
    <location>
        <position position="84"/>
    </location>
    <ligand>
        <name>Cu cation</name>
        <dbReference type="ChEBI" id="CHEBI:23378"/>
    </ligand>
</feature>
<reference evidence="7 8" key="1">
    <citation type="submission" date="2017-04" db="EMBL/GenBank/DDBJ databases">
        <title>Whole genome sequence of Bdellovibrio bacteriovorus strain SSB218315.</title>
        <authorList>
            <person name="Oyedara O."/>
            <person name="Rodriguez-Perez M.A."/>
        </authorList>
    </citation>
    <scope>NUCLEOTIDE SEQUENCE [LARGE SCALE GENOMIC DNA]</scope>
    <source>
        <strain evidence="7 8">SSB218315</strain>
    </source>
</reference>
<dbReference type="PROSITE" id="PS51352">
    <property type="entry name" value="THIOREDOXIN_2"/>
    <property type="match status" value="1"/>
</dbReference>
<feature type="domain" description="Thioredoxin" evidence="6">
    <location>
        <begin position="42"/>
        <end position="200"/>
    </location>
</feature>
<dbReference type="KEGG" id="bbac:EP01_09150"/>
<dbReference type="GO" id="GO:0046872">
    <property type="term" value="F:metal ion binding"/>
    <property type="evidence" value="ECO:0007669"/>
    <property type="project" value="UniProtKB-KW"/>
</dbReference>
<name>A0A1Z3N714_BDEBC</name>
<proteinExistence type="inferred from homology"/>
<evidence type="ECO:0000256" key="3">
    <source>
        <dbReference type="PIRSR" id="PIRSR603782-1"/>
    </source>
</evidence>
<dbReference type="PANTHER" id="PTHR12151">
    <property type="entry name" value="ELECTRON TRANSPORT PROTIN SCO1/SENC FAMILY MEMBER"/>
    <property type="match status" value="1"/>
</dbReference>
<dbReference type="OMA" id="CKAACPR"/>
<dbReference type="RefSeq" id="WP_011165002.1">
    <property type="nucleotide sequence ID" value="NZ_AP029059.1"/>
</dbReference>